<sequence length="57" mass="6331">MSRSSGFRWSQLDHGRFFLGMEELTYFGVGDAGLESLVLGIMPADVHDPRNIGTTEE</sequence>
<organism evidence="1 2">
    <name type="scientific">Lentzea albidocapillata subsp. violacea</name>
    <dbReference type="NCBI Taxonomy" id="128104"/>
    <lineage>
        <taxon>Bacteria</taxon>
        <taxon>Bacillati</taxon>
        <taxon>Actinomycetota</taxon>
        <taxon>Actinomycetes</taxon>
        <taxon>Pseudonocardiales</taxon>
        <taxon>Pseudonocardiaceae</taxon>
        <taxon>Lentzea</taxon>
    </lineage>
</organism>
<accession>A0A1G9GB19</accession>
<name>A0A1G9GB19_9PSEU</name>
<gene>
    <name evidence="1" type="ORF">SAMN04488074_108152</name>
</gene>
<dbReference type="Proteomes" id="UP000199682">
    <property type="component" value="Unassembled WGS sequence"/>
</dbReference>
<proteinExistence type="predicted"/>
<dbReference type="EMBL" id="FNET01000008">
    <property type="protein sequence ID" value="SDK97924.1"/>
    <property type="molecule type" value="Genomic_DNA"/>
</dbReference>
<reference evidence="2" key="1">
    <citation type="submission" date="2016-10" db="EMBL/GenBank/DDBJ databases">
        <authorList>
            <person name="Varghese N."/>
            <person name="Submissions S."/>
        </authorList>
    </citation>
    <scope>NUCLEOTIDE SEQUENCE [LARGE SCALE GENOMIC DNA]</scope>
    <source>
        <strain evidence="2">DSM 44796</strain>
    </source>
</reference>
<dbReference type="AlphaFoldDB" id="A0A1G9GB19"/>
<evidence type="ECO:0000313" key="1">
    <source>
        <dbReference type="EMBL" id="SDK97924.1"/>
    </source>
</evidence>
<evidence type="ECO:0000313" key="2">
    <source>
        <dbReference type="Proteomes" id="UP000199682"/>
    </source>
</evidence>
<dbReference type="RefSeq" id="WP_176929704.1">
    <property type="nucleotide sequence ID" value="NZ_FNET01000008.1"/>
</dbReference>
<protein>
    <submittedName>
        <fullName evidence="1">Uncharacterized protein</fullName>
    </submittedName>
</protein>